<proteinExistence type="predicted"/>
<dbReference type="Proteomes" id="UP000008063">
    <property type="component" value="Unassembled WGS sequence"/>
</dbReference>
<dbReference type="Gene3D" id="3.40.50.1000">
    <property type="entry name" value="HAD superfamily/HAD-like"/>
    <property type="match status" value="1"/>
</dbReference>
<dbReference type="InterPro" id="IPR006551">
    <property type="entry name" value="Polynucleotide_phosphatase"/>
</dbReference>
<dbReference type="STRING" id="936435.F8PZA1"/>
<dbReference type="FunCoup" id="F8PZA1">
    <property type="interactions" value="146"/>
</dbReference>
<evidence type="ECO:0000256" key="1">
    <source>
        <dbReference type="SAM" id="MobiDB-lite"/>
    </source>
</evidence>
<dbReference type="GO" id="GO:0006281">
    <property type="term" value="P:DNA repair"/>
    <property type="evidence" value="ECO:0007669"/>
    <property type="project" value="TreeGrafter"/>
</dbReference>
<sequence>MSDTDLSNTTLNDSKTLHSKGAETQNSKSSKKRQLEPEADDSESSVARKVTKLHPFFSKPGQTTSAPFQWVKPSLGPKRTCLHGVNMSPESRPKIAAFDLDGTVIKSNHKNRSKNTALQWEWWKNSVPSKLQELHQEGFSIIFISNQALKGTQIEDWKKKIPLIAAALPSVPFRIFAATAKDGYRKPMPGMWYELERMFKADNIEIDKASSFFVGDAAGRPDDFASTDRKWALNIDIPFHTPEEYFLKLPTAKFSLPGFNVSSLSLPPSTTTPKPVSLNHHRPELVLFVGYPCLGKSSFYRHHFEPAEYIHINQDTLGTRAKCVKAVTETLDAGDSCVVDNTNRDISTRKLYIDLAKKKKIPIRCFVFTGSMELAWHNNLYRAYNLSPVTAAREPKRDILPYLAFLGFRDNYEEPQLSEGFTEIQSVDWTFRGDEEDRKRWSMWLQIDGK</sequence>
<dbReference type="SUPFAM" id="SSF52540">
    <property type="entry name" value="P-loop containing nucleoside triphosphate hydrolases"/>
    <property type="match status" value="1"/>
</dbReference>
<dbReference type="InterPro" id="IPR027417">
    <property type="entry name" value="P-loop_NTPase"/>
</dbReference>
<evidence type="ECO:0000313" key="2">
    <source>
        <dbReference type="EMBL" id="EGN99214.1"/>
    </source>
</evidence>
<dbReference type="InterPro" id="IPR023214">
    <property type="entry name" value="HAD_sf"/>
</dbReference>
<gene>
    <name evidence="2" type="ORF">SERLA73DRAFT_182095</name>
</gene>
<dbReference type="SUPFAM" id="SSF56784">
    <property type="entry name" value="HAD-like"/>
    <property type="match status" value="1"/>
</dbReference>
<accession>F8PZA1</accession>
<dbReference type="NCBIfam" id="TIGR01662">
    <property type="entry name" value="HAD-SF-IIIA"/>
    <property type="match status" value="1"/>
</dbReference>
<dbReference type="HOGENOM" id="CLU_014938_3_1_1"/>
<dbReference type="InterPro" id="IPR036412">
    <property type="entry name" value="HAD-like_sf"/>
</dbReference>
<dbReference type="OrthoDB" id="19045at2759"/>
<dbReference type="eggNOG" id="KOG2134">
    <property type="taxonomic scope" value="Eukaryota"/>
</dbReference>
<dbReference type="FunFam" id="3.40.50.300:FF:000737">
    <property type="entry name" value="Bifunctional polynucleotide phosphatase/kinase"/>
    <property type="match status" value="1"/>
</dbReference>
<dbReference type="PANTHER" id="PTHR12083">
    <property type="entry name" value="BIFUNCTIONAL POLYNUCLEOTIDE PHOSPHATASE/KINASE"/>
    <property type="match status" value="1"/>
</dbReference>
<dbReference type="NCBIfam" id="TIGR01664">
    <property type="entry name" value="DNA-3'-Pase"/>
    <property type="match status" value="1"/>
</dbReference>
<organism evidence="3">
    <name type="scientific">Serpula lacrymans var. lacrymans (strain S7.3)</name>
    <name type="common">Dry rot fungus</name>
    <dbReference type="NCBI Taxonomy" id="936435"/>
    <lineage>
        <taxon>Eukaryota</taxon>
        <taxon>Fungi</taxon>
        <taxon>Dikarya</taxon>
        <taxon>Basidiomycota</taxon>
        <taxon>Agaricomycotina</taxon>
        <taxon>Agaricomycetes</taxon>
        <taxon>Agaricomycetidae</taxon>
        <taxon>Boletales</taxon>
        <taxon>Coniophorineae</taxon>
        <taxon>Serpulaceae</taxon>
        <taxon>Serpula</taxon>
    </lineage>
</organism>
<dbReference type="Pfam" id="PF13671">
    <property type="entry name" value="AAA_33"/>
    <property type="match status" value="1"/>
</dbReference>
<dbReference type="GO" id="GO:0046403">
    <property type="term" value="F:polynucleotide 3'-phosphatase activity"/>
    <property type="evidence" value="ECO:0007669"/>
    <property type="project" value="TreeGrafter"/>
</dbReference>
<dbReference type="PANTHER" id="PTHR12083:SF9">
    <property type="entry name" value="BIFUNCTIONAL POLYNUCLEOTIDE PHOSPHATASE_KINASE"/>
    <property type="match status" value="1"/>
</dbReference>
<dbReference type="InterPro" id="IPR006549">
    <property type="entry name" value="HAD-SF_hydro_IIIA"/>
</dbReference>
<dbReference type="OMA" id="AADWKWW"/>
<dbReference type="Pfam" id="PF08645">
    <property type="entry name" value="PNK3P"/>
    <property type="match status" value="1"/>
</dbReference>
<protein>
    <recommendedName>
        <fullName evidence="4">PNK3P-domain-containing protein</fullName>
    </recommendedName>
</protein>
<dbReference type="InterPro" id="IPR013954">
    <property type="entry name" value="PNK3P"/>
</dbReference>
<dbReference type="EMBL" id="GL945480">
    <property type="protein sequence ID" value="EGN99214.1"/>
    <property type="molecule type" value="Genomic_DNA"/>
</dbReference>
<evidence type="ECO:0000313" key="3">
    <source>
        <dbReference type="Proteomes" id="UP000008063"/>
    </source>
</evidence>
<dbReference type="AlphaFoldDB" id="F8PZA1"/>
<dbReference type="GO" id="GO:0046404">
    <property type="term" value="F:ATP-dependent polydeoxyribonucleotide 5'-hydroxyl-kinase activity"/>
    <property type="evidence" value="ECO:0007669"/>
    <property type="project" value="TreeGrafter"/>
</dbReference>
<name>F8PZA1_SERL3</name>
<feature type="region of interest" description="Disordered" evidence="1">
    <location>
        <begin position="1"/>
        <end position="47"/>
    </location>
</feature>
<dbReference type="InParanoid" id="F8PZA1"/>
<keyword evidence="3" id="KW-1185">Reference proteome</keyword>
<feature type="compositionally biased region" description="Polar residues" evidence="1">
    <location>
        <begin position="1"/>
        <end position="14"/>
    </location>
</feature>
<reference evidence="3" key="1">
    <citation type="journal article" date="2011" name="Science">
        <title>The plant cell wall-decomposing machinery underlies the functional diversity of forest fungi.</title>
        <authorList>
            <person name="Eastwood D.C."/>
            <person name="Floudas D."/>
            <person name="Binder M."/>
            <person name="Majcherczyk A."/>
            <person name="Schneider P."/>
            <person name="Aerts A."/>
            <person name="Asiegbu F.O."/>
            <person name="Baker S.E."/>
            <person name="Barry K."/>
            <person name="Bendiksby M."/>
            <person name="Blumentritt M."/>
            <person name="Coutinho P.M."/>
            <person name="Cullen D."/>
            <person name="de Vries R.P."/>
            <person name="Gathman A."/>
            <person name="Goodell B."/>
            <person name="Henrissat B."/>
            <person name="Ihrmark K."/>
            <person name="Kauserud H."/>
            <person name="Kohler A."/>
            <person name="LaButti K."/>
            <person name="Lapidus A."/>
            <person name="Lavin J.L."/>
            <person name="Lee Y.-H."/>
            <person name="Lindquist E."/>
            <person name="Lilly W."/>
            <person name="Lucas S."/>
            <person name="Morin E."/>
            <person name="Murat C."/>
            <person name="Oguiza J.A."/>
            <person name="Park J."/>
            <person name="Pisabarro A.G."/>
            <person name="Riley R."/>
            <person name="Rosling A."/>
            <person name="Salamov A."/>
            <person name="Schmidt O."/>
            <person name="Schmutz J."/>
            <person name="Skrede I."/>
            <person name="Stenlid J."/>
            <person name="Wiebenga A."/>
            <person name="Xie X."/>
            <person name="Kuees U."/>
            <person name="Hibbett D.S."/>
            <person name="Hoffmeister D."/>
            <person name="Hoegberg N."/>
            <person name="Martin F."/>
            <person name="Grigoriev I.V."/>
            <person name="Watkinson S.C."/>
        </authorList>
    </citation>
    <scope>NUCLEOTIDE SEQUENCE [LARGE SCALE GENOMIC DNA]</scope>
    <source>
        <strain evidence="3">strain S7.3</strain>
    </source>
</reference>
<dbReference type="GO" id="GO:0003690">
    <property type="term" value="F:double-stranded DNA binding"/>
    <property type="evidence" value="ECO:0007669"/>
    <property type="project" value="TreeGrafter"/>
</dbReference>
<evidence type="ECO:0008006" key="4">
    <source>
        <dbReference type="Google" id="ProtNLM"/>
    </source>
</evidence>
<dbReference type="Gene3D" id="3.40.50.300">
    <property type="entry name" value="P-loop containing nucleotide triphosphate hydrolases"/>
    <property type="match status" value="1"/>
</dbReference>